<gene>
    <name evidence="6" type="ORF">GA0061101_107109</name>
</gene>
<dbReference type="InterPro" id="IPR051260">
    <property type="entry name" value="Diverse_substr_monoxygenases"/>
</dbReference>
<dbReference type="NCBIfam" id="TIGR03571">
    <property type="entry name" value="lucif_BA3436"/>
    <property type="match status" value="1"/>
</dbReference>
<dbReference type="OrthoDB" id="7239898at2"/>
<evidence type="ECO:0000313" key="7">
    <source>
        <dbReference type="Proteomes" id="UP000199205"/>
    </source>
</evidence>
<protein>
    <submittedName>
        <fullName evidence="6">Luciferase-type oxidoreductase, BA3436 family</fullName>
    </submittedName>
</protein>
<dbReference type="PANTHER" id="PTHR30011">
    <property type="entry name" value="ALKANESULFONATE MONOOXYGENASE-RELATED"/>
    <property type="match status" value="1"/>
</dbReference>
<keyword evidence="4" id="KW-0503">Monooxygenase</keyword>
<evidence type="ECO:0000256" key="3">
    <source>
        <dbReference type="ARBA" id="ARBA00023002"/>
    </source>
</evidence>
<proteinExistence type="predicted"/>
<dbReference type="GO" id="GO:0004497">
    <property type="term" value="F:monooxygenase activity"/>
    <property type="evidence" value="ECO:0007669"/>
    <property type="project" value="UniProtKB-KW"/>
</dbReference>
<dbReference type="AlphaFoldDB" id="A0A1C3VY44"/>
<dbReference type="InterPro" id="IPR011251">
    <property type="entry name" value="Luciferase-like_dom"/>
</dbReference>
<dbReference type="SUPFAM" id="SSF51679">
    <property type="entry name" value="Bacterial luciferase-like"/>
    <property type="match status" value="1"/>
</dbReference>
<evidence type="ECO:0000259" key="5">
    <source>
        <dbReference type="Pfam" id="PF00296"/>
    </source>
</evidence>
<dbReference type="EMBL" id="FMAF01000007">
    <property type="protein sequence ID" value="SCB32649.1"/>
    <property type="molecule type" value="Genomic_DNA"/>
</dbReference>
<dbReference type="Pfam" id="PF00296">
    <property type="entry name" value="Bac_luciferase"/>
    <property type="match status" value="1"/>
</dbReference>
<dbReference type="Gene3D" id="3.20.20.30">
    <property type="entry name" value="Luciferase-like domain"/>
    <property type="match status" value="1"/>
</dbReference>
<keyword evidence="1" id="KW-0285">Flavoprotein</keyword>
<sequence>MRKEPQALLSSANILISALRQYLLGRDVLFHPDRLSFGIVLPAQPRTSADVEFDAQLKLASHADELGFDALWVRDVPLNSESYPDPVGHADPWVFLGALAAVTSNIGLATGAIVLPLRHPLHIAKAALSVAVLSQGRLVLGLGSGDRPTEYEVFGKDLEKRKSIFQDNWERLAAVLCPDQEILDENGQVRREFAVRPRLQQAPIPLVAVGSSSQSLEWIARHATAWMTYYRQLPVQRDRLTLWHNAQAKVTTEFRGFGQSMVLELVDRPDAAYEEINLGGRTGRRGLIGALSAMREAGIHHVAFNLVSGDRPPHDVMDEIAGDVMPALS</sequence>
<evidence type="ECO:0000256" key="4">
    <source>
        <dbReference type="ARBA" id="ARBA00023033"/>
    </source>
</evidence>
<name>A0A1C3VY44_9HYPH</name>
<dbReference type="GO" id="GO:0016705">
    <property type="term" value="F:oxidoreductase activity, acting on paired donors, with incorporation or reduction of molecular oxygen"/>
    <property type="evidence" value="ECO:0007669"/>
    <property type="project" value="InterPro"/>
</dbReference>
<accession>A0A1C3VY44</accession>
<reference evidence="6 7" key="1">
    <citation type="submission" date="2016-08" db="EMBL/GenBank/DDBJ databases">
        <authorList>
            <person name="Seilhamer J.J."/>
        </authorList>
    </citation>
    <scope>NUCLEOTIDE SEQUENCE [LARGE SCALE GENOMIC DNA]</scope>
    <source>
        <strain evidence="6 7">P1-7</strain>
    </source>
</reference>
<keyword evidence="2" id="KW-0288">FMN</keyword>
<keyword evidence="3" id="KW-0560">Oxidoreductase</keyword>
<evidence type="ECO:0000256" key="1">
    <source>
        <dbReference type="ARBA" id="ARBA00022630"/>
    </source>
</evidence>
<evidence type="ECO:0000256" key="2">
    <source>
        <dbReference type="ARBA" id="ARBA00022643"/>
    </source>
</evidence>
<dbReference type="PANTHER" id="PTHR30011:SF16">
    <property type="entry name" value="C2H2 FINGER DOMAIN TRANSCRIPTION FACTOR (EUROFUNG)-RELATED"/>
    <property type="match status" value="1"/>
</dbReference>
<organism evidence="6 7">
    <name type="scientific">Rhizobium lusitanum</name>
    <dbReference type="NCBI Taxonomy" id="293958"/>
    <lineage>
        <taxon>Bacteria</taxon>
        <taxon>Pseudomonadati</taxon>
        <taxon>Pseudomonadota</taxon>
        <taxon>Alphaproteobacteria</taxon>
        <taxon>Hyphomicrobiales</taxon>
        <taxon>Rhizobiaceae</taxon>
        <taxon>Rhizobium/Agrobacterium group</taxon>
        <taxon>Rhizobium</taxon>
    </lineage>
</organism>
<dbReference type="InterPro" id="IPR036661">
    <property type="entry name" value="Luciferase-like_sf"/>
</dbReference>
<feature type="domain" description="Luciferase-like" evidence="5">
    <location>
        <begin position="37"/>
        <end position="249"/>
    </location>
</feature>
<evidence type="ECO:0000313" key="6">
    <source>
        <dbReference type="EMBL" id="SCB32649.1"/>
    </source>
</evidence>
<dbReference type="Proteomes" id="UP000199205">
    <property type="component" value="Unassembled WGS sequence"/>
</dbReference>
<dbReference type="InterPro" id="IPR020020">
    <property type="entry name" value="Luciferase-type_oxidoreductase"/>
</dbReference>